<reference evidence="3" key="2">
    <citation type="submission" date="2020-11" db="EMBL/GenBank/DDBJ databases">
        <authorList>
            <consortium name="DOE Joint Genome Institute"/>
            <person name="Kuo A."/>
            <person name="Miyauchi S."/>
            <person name="Kiss E."/>
            <person name="Drula E."/>
            <person name="Kohler A."/>
            <person name="Sanchez-Garcia M."/>
            <person name="Andreopoulos B."/>
            <person name="Barry K.W."/>
            <person name="Bonito G."/>
            <person name="Buee M."/>
            <person name="Carver A."/>
            <person name="Chen C."/>
            <person name="Cichocki N."/>
            <person name="Clum A."/>
            <person name="Culley D."/>
            <person name="Crous P.W."/>
            <person name="Fauchery L."/>
            <person name="Girlanda M."/>
            <person name="Hayes R."/>
            <person name="Keri Z."/>
            <person name="Labutti K."/>
            <person name="Lipzen A."/>
            <person name="Lombard V."/>
            <person name="Magnuson J."/>
            <person name="Maillard F."/>
            <person name="Morin E."/>
            <person name="Murat C."/>
            <person name="Nolan M."/>
            <person name="Ohm R."/>
            <person name="Pangilinan J."/>
            <person name="Pereira M."/>
            <person name="Perotto S."/>
            <person name="Peter M."/>
            <person name="Riley R."/>
            <person name="Sitrit Y."/>
            <person name="Stielow B."/>
            <person name="Szollosi G."/>
            <person name="Zifcakova L."/>
            <person name="Stursova M."/>
            <person name="Spatafora J.W."/>
            <person name="Tedersoo L."/>
            <person name="Vaario L.-M."/>
            <person name="Yamada A."/>
            <person name="Yan M."/>
            <person name="Wang P."/>
            <person name="Xu J."/>
            <person name="Bruns T."/>
            <person name="Baldrian P."/>
            <person name="Vilgalys R."/>
            <person name="Henrissat B."/>
            <person name="Grigoriev I.V."/>
            <person name="Hibbett D."/>
            <person name="Nagy L.G."/>
            <person name="Martin F.M."/>
        </authorList>
    </citation>
    <scope>NUCLEOTIDE SEQUENCE</scope>
    <source>
        <strain evidence="3">UH-Tt-Lm1</strain>
    </source>
</reference>
<reference evidence="3" key="1">
    <citation type="journal article" date="2020" name="Nat. Commun.">
        <title>Large-scale genome sequencing of mycorrhizal fungi provides insights into the early evolution of symbiotic traits.</title>
        <authorList>
            <person name="Miyauchi S."/>
            <person name="Kiss E."/>
            <person name="Kuo A."/>
            <person name="Drula E."/>
            <person name="Kohler A."/>
            <person name="Sanchez-Garcia M."/>
            <person name="Morin E."/>
            <person name="Andreopoulos B."/>
            <person name="Barry K.W."/>
            <person name="Bonito G."/>
            <person name="Buee M."/>
            <person name="Carver A."/>
            <person name="Chen C."/>
            <person name="Cichocki N."/>
            <person name="Clum A."/>
            <person name="Culley D."/>
            <person name="Crous P.W."/>
            <person name="Fauchery L."/>
            <person name="Girlanda M."/>
            <person name="Hayes R.D."/>
            <person name="Keri Z."/>
            <person name="LaButti K."/>
            <person name="Lipzen A."/>
            <person name="Lombard V."/>
            <person name="Magnuson J."/>
            <person name="Maillard F."/>
            <person name="Murat C."/>
            <person name="Nolan M."/>
            <person name="Ohm R.A."/>
            <person name="Pangilinan J."/>
            <person name="Pereira M.F."/>
            <person name="Perotto S."/>
            <person name="Peter M."/>
            <person name="Pfister S."/>
            <person name="Riley R."/>
            <person name="Sitrit Y."/>
            <person name="Stielow J.B."/>
            <person name="Szollosi G."/>
            <person name="Zifcakova L."/>
            <person name="Stursova M."/>
            <person name="Spatafora J.W."/>
            <person name="Tedersoo L."/>
            <person name="Vaario L.M."/>
            <person name="Yamada A."/>
            <person name="Yan M."/>
            <person name="Wang P."/>
            <person name="Xu J."/>
            <person name="Bruns T."/>
            <person name="Baldrian P."/>
            <person name="Vilgalys R."/>
            <person name="Dunand C."/>
            <person name="Henrissat B."/>
            <person name="Grigoriev I.V."/>
            <person name="Hibbett D."/>
            <person name="Nagy L.G."/>
            <person name="Martin F.M."/>
        </authorList>
    </citation>
    <scope>NUCLEOTIDE SEQUENCE</scope>
    <source>
        <strain evidence="3">UH-Tt-Lm1</strain>
    </source>
</reference>
<evidence type="ECO:0000313" key="4">
    <source>
        <dbReference type="Proteomes" id="UP000736335"/>
    </source>
</evidence>
<feature type="compositionally biased region" description="Acidic residues" evidence="1">
    <location>
        <begin position="1"/>
        <end position="10"/>
    </location>
</feature>
<name>A0A9P6H2B6_9AGAM</name>
<feature type="domain" description="DUF6535" evidence="2">
    <location>
        <begin position="92"/>
        <end position="146"/>
    </location>
</feature>
<sequence>MATLDVEEISPESHEDGHLTEEPHRSSTPKGRGRRRRSSQLSIPRQTFDPTAVSRGQGRQESREEAWEEKLADSQEKPLLRTLDYDRTEFYRVYCDKAGEHDRKFIGKYDEDLGNTLIFAGLFSAVTSAFIAQVQPQLQPDSVTTQRPSSASFFTRSTTPPSETRFPPFHNGPAS</sequence>
<feature type="region of interest" description="Disordered" evidence="1">
    <location>
        <begin position="1"/>
        <end position="73"/>
    </location>
</feature>
<dbReference type="Pfam" id="PF20153">
    <property type="entry name" value="DUF6535"/>
    <property type="match status" value="1"/>
</dbReference>
<organism evidence="3 4">
    <name type="scientific">Thelephora terrestris</name>
    <dbReference type="NCBI Taxonomy" id="56493"/>
    <lineage>
        <taxon>Eukaryota</taxon>
        <taxon>Fungi</taxon>
        <taxon>Dikarya</taxon>
        <taxon>Basidiomycota</taxon>
        <taxon>Agaricomycotina</taxon>
        <taxon>Agaricomycetes</taxon>
        <taxon>Thelephorales</taxon>
        <taxon>Thelephoraceae</taxon>
        <taxon>Thelephora</taxon>
    </lineage>
</organism>
<feature type="compositionally biased region" description="Basic and acidic residues" evidence="1">
    <location>
        <begin position="58"/>
        <end position="73"/>
    </location>
</feature>
<comment type="caution">
    <text evidence="3">The sequence shown here is derived from an EMBL/GenBank/DDBJ whole genome shotgun (WGS) entry which is preliminary data.</text>
</comment>
<evidence type="ECO:0000259" key="2">
    <source>
        <dbReference type="Pfam" id="PF20153"/>
    </source>
</evidence>
<keyword evidence="4" id="KW-1185">Reference proteome</keyword>
<dbReference type="OrthoDB" id="3235960at2759"/>
<feature type="compositionally biased region" description="Polar residues" evidence="1">
    <location>
        <begin position="40"/>
        <end position="49"/>
    </location>
</feature>
<protein>
    <recommendedName>
        <fullName evidence="2">DUF6535 domain-containing protein</fullName>
    </recommendedName>
</protein>
<accession>A0A9P6H2B6</accession>
<evidence type="ECO:0000256" key="1">
    <source>
        <dbReference type="SAM" id="MobiDB-lite"/>
    </source>
</evidence>
<dbReference type="EMBL" id="WIUZ02000046">
    <property type="protein sequence ID" value="KAF9777357.1"/>
    <property type="molecule type" value="Genomic_DNA"/>
</dbReference>
<gene>
    <name evidence="3" type="ORF">BJ322DRAFT_661720</name>
</gene>
<feature type="region of interest" description="Disordered" evidence="1">
    <location>
        <begin position="139"/>
        <end position="175"/>
    </location>
</feature>
<dbReference type="AlphaFoldDB" id="A0A9P6H2B6"/>
<feature type="compositionally biased region" description="Basic and acidic residues" evidence="1">
    <location>
        <begin position="11"/>
        <end position="25"/>
    </location>
</feature>
<dbReference type="Proteomes" id="UP000736335">
    <property type="component" value="Unassembled WGS sequence"/>
</dbReference>
<proteinExistence type="predicted"/>
<feature type="compositionally biased region" description="Polar residues" evidence="1">
    <location>
        <begin position="139"/>
        <end position="162"/>
    </location>
</feature>
<evidence type="ECO:0000313" key="3">
    <source>
        <dbReference type="EMBL" id="KAF9777357.1"/>
    </source>
</evidence>
<dbReference type="InterPro" id="IPR045338">
    <property type="entry name" value="DUF6535"/>
</dbReference>